<dbReference type="AlphaFoldDB" id="A0A6M3ZR01"/>
<evidence type="ECO:0000313" key="3">
    <source>
        <dbReference type="Proteomes" id="UP000501648"/>
    </source>
</evidence>
<protein>
    <submittedName>
        <fullName evidence="2">Uncharacterized protein</fullName>
    </submittedName>
</protein>
<reference evidence="2 3" key="1">
    <citation type="journal article" date="2012" name="J. Bacteriol.">
        <title>Genome sequence of the pathogenic Herbaspirillum seropedicae strain Os34, isolated from rice roots.</title>
        <authorList>
            <person name="Ye W."/>
            <person name="Ye S."/>
            <person name="Liu J."/>
            <person name="Chang S."/>
            <person name="Chen M."/>
            <person name="Zhu B."/>
            <person name="Guo L."/>
            <person name="An Q."/>
        </authorList>
    </citation>
    <scope>NUCLEOTIDE SEQUENCE [LARGE SCALE GENOMIC DNA]</scope>
    <source>
        <strain evidence="2 3">Os34</strain>
    </source>
</reference>
<proteinExistence type="predicted"/>
<gene>
    <name evidence="2" type="ORF">C798_12245</name>
</gene>
<organism evidence="2 3">
    <name type="scientific">Herbaspirillum rubrisubalbicans Os34</name>
    <dbReference type="NCBI Taxonomy" id="1235827"/>
    <lineage>
        <taxon>Bacteria</taxon>
        <taxon>Pseudomonadati</taxon>
        <taxon>Pseudomonadota</taxon>
        <taxon>Betaproteobacteria</taxon>
        <taxon>Burkholderiales</taxon>
        <taxon>Oxalobacteraceae</taxon>
        <taxon>Herbaspirillum</taxon>
    </lineage>
</organism>
<evidence type="ECO:0000256" key="1">
    <source>
        <dbReference type="SAM" id="MobiDB-lite"/>
    </source>
</evidence>
<sequence length="59" mass="6356">MSADKIPLPEETTQATETAMDRSKPQALPHDAVPERKRPAQGDSQPPANQEHPISVGTP</sequence>
<dbReference type="RefSeq" id="WP_017451181.1">
    <property type="nucleotide sequence ID" value="NZ_CP008956.1"/>
</dbReference>
<dbReference type="Proteomes" id="UP000501648">
    <property type="component" value="Chromosome"/>
</dbReference>
<accession>A0A6M3ZR01</accession>
<feature type="region of interest" description="Disordered" evidence="1">
    <location>
        <begin position="1"/>
        <end position="59"/>
    </location>
</feature>
<name>A0A6M3ZR01_9BURK</name>
<evidence type="ECO:0000313" key="2">
    <source>
        <dbReference type="EMBL" id="QJQ00976.1"/>
    </source>
</evidence>
<dbReference type="EMBL" id="CP008956">
    <property type="protein sequence ID" value="QJQ00976.1"/>
    <property type="molecule type" value="Genomic_DNA"/>
</dbReference>